<accession>A0A7R8MMI3</accession>
<name>A0A7R8MMI3_9CAUD</name>
<dbReference type="Proteomes" id="UP000596247">
    <property type="component" value="Chromosome"/>
</dbReference>
<sequence>MVDVSLAVTALSIAVIVLTLLVIFFGVNISVGDLIDKSRGKLKLSRFLKVWDNATMTVNGDVTQLSASSTLQDISQLLSSHLRVAFIPDNFVSGQLVVTDDGFDLKYSLGSKHPVFYGAGILHIKYNHAQSIPILFPSTDLGRLE</sequence>
<feature type="transmembrane region" description="Helical" evidence="1">
    <location>
        <begin position="6"/>
        <end position="31"/>
    </location>
</feature>
<organism evidence="2 3">
    <name type="scientific">Klebsiella phage vB_KvM-Eowyn</name>
    <dbReference type="NCBI Taxonomy" id="2762819"/>
    <lineage>
        <taxon>Viruses</taxon>
        <taxon>Duplodnaviria</taxon>
        <taxon>Heunggongvirae</taxon>
        <taxon>Uroviricota</taxon>
        <taxon>Caudoviricetes</taxon>
        <taxon>Chimalliviridae</taxon>
        <taxon>Eowynvirus</taxon>
        <taxon>Eowynvirus eowyn</taxon>
    </lineage>
</organism>
<evidence type="ECO:0000313" key="3">
    <source>
        <dbReference type="Proteomes" id="UP000596247"/>
    </source>
</evidence>
<dbReference type="EMBL" id="LR881104">
    <property type="protein sequence ID" value="CAD5236045.1"/>
    <property type="molecule type" value="Genomic_DNA"/>
</dbReference>
<keyword evidence="1" id="KW-0472">Membrane</keyword>
<keyword evidence="1" id="KW-0812">Transmembrane</keyword>
<evidence type="ECO:0000313" key="2">
    <source>
        <dbReference type="EMBL" id="CAD5236045.1"/>
    </source>
</evidence>
<keyword evidence="3" id="KW-1185">Reference proteome</keyword>
<reference evidence="2 3" key="1">
    <citation type="submission" date="2020-09" db="EMBL/GenBank/DDBJ databases">
        <authorList>
            <person name="Jameson E."/>
        </authorList>
    </citation>
    <scope>NUCLEOTIDE SEQUENCE [LARGE SCALE GENOMIC DNA]</scope>
</reference>
<protein>
    <submittedName>
        <fullName evidence="2">Uncharacterized protein</fullName>
    </submittedName>
</protein>
<evidence type="ECO:0000256" key="1">
    <source>
        <dbReference type="SAM" id="Phobius"/>
    </source>
</evidence>
<proteinExistence type="predicted"/>
<keyword evidence="1" id="KW-1133">Transmembrane helix</keyword>
<gene>
    <name evidence="2" type="ORF">LLCLJKAH_00056</name>
</gene>